<evidence type="ECO:0000256" key="4">
    <source>
        <dbReference type="ARBA" id="ARBA00022692"/>
    </source>
</evidence>
<feature type="transmembrane region" description="Helical" evidence="7">
    <location>
        <begin position="286"/>
        <end position="308"/>
    </location>
</feature>
<dbReference type="PANTHER" id="PTHR30465:SF0">
    <property type="entry name" value="OLIGOPEPTIDE TRANSPORT SYSTEM PERMEASE PROTEIN APPB"/>
    <property type="match status" value="1"/>
</dbReference>
<feature type="transmembrane region" description="Helical" evidence="7">
    <location>
        <begin position="175"/>
        <end position="197"/>
    </location>
</feature>
<gene>
    <name evidence="9" type="ORF">E6K73_10385</name>
</gene>
<evidence type="ECO:0000256" key="5">
    <source>
        <dbReference type="ARBA" id="ARBA00022989"/>
    </source>
</evidence>
<sequence length="361" mass="39489">MGLPRQRVRFSDASEAGELGPAQGPVQVDLGALQARWRVVKRFILRRVLHTVLMVLGVITLTFILGQLVPGDFSNTIAGDPLVSSETIEAMRHRFGLDSPWYVQYGLYLKNLFLPLDFGDSFSQHRPVFVVLREGFANTLLLASTAAIITWGLAIPLGVWAAVRQHSWVDKSLSVLAFVWLSVPEVLSGLLLLMLAGRTGWLPVGGMHSLDWDDLGRVGKALDLLRHLALPALVVGLIPLAGRMRQMRGNLLDVLRLDYVTTARAKGLDENVVVFKHALRNALNPMITLFGYTLGALISGSLIAETIFSWPGLGLITFDALFTQDQYLALGGVIMASAMLALGNLIADLFLAVVDPRIVYD</sequence>
<proteinExistence type="inferred from homology"/>
<evidence type="ECO:0000256" key="2">
    <source>
        <dbReference type="ARBA" id="ARBA00022448"/>
    </source>
</evidence>
<comment type="subcellular location">
    <subcellularLocation>
        <location evidence="1 7">Cell membrane</location>
        <topology evidence="1 7">Multi-pass membrane protein</topology>
    </subcellularLocation>
</comment>
<dbReference type="SUPFAM" id="SSF161098">
    <property type="entry name" value="MetI-like"/>
    <property type="match status" value="1"/>
</dbReference>
<protein>
    <submittedName>
        <fullName evidence="9">ABC transporter permease</fullName>
    </submittedName>
</protein>
<dbReference type="PANTHER" id="PTHR30465">
    <property type="entry name" value="INNER MEMBRANE ABC TRANSPORTER"/>
    <property type="match status" value="1"/>
</dbReference>
<dbReference type="CDD" id="cd06261">
    <property type="entry name" value="TM_PBP2"/>
    <property type="match status" value="1"/>
</dbReference>
<evidence type="ECO:0000256" key="3">
    <source>
        <dbReference type="ARBA" id="ARBA00022475"/>
    </source>
</evidence>
<keyword evidence="4 7" id="KW-0812">Transmembrane</keyword>
<dbReference type="InterPro" id="IPR000515">
    <property type="entry name" value="MetI-like"/>
</dbReference>
<feature type="transmembrane region" description="Helical" evidence="7">
    <location>
        <begin position="224"/>
        <end position="242"/>
    </location>
</feature>
<dbReference type="AlphaFoldDB" id="A0A538SD31"/>
<keyword evidence="3" id="KW-1003">Cell membrane</keyword>
<feature type="domain" description="ABC transmembrane type-1" evidence="8">
    <location>
        <begin position="136"/>
        <end position="351"/>
    </location>
</feature>
<dbReference type="Pfam" id="PF00528">
    <property type="entry name" value="BPD_transp_1"/>
    <property type="match status" value="1"/>
</dbReference>
<dbReference type="Pfam" id="PF19300">
    <property type="entry name" value="BPD_transp_1_N"/>
    <property type="match status" value="1"/>
</dbReference>
<evidence type="ECO:0000256" key="1">
    <source>
        <dbReference type="ARBA" id="ARBA00004651"/>
    </source>
</evidence>
<organism evidence="9 10">
    <name type="scientific">Eiseniibacteriota bacterium</name>
    <dbReference type="NCBI Taxonomy" id="2212470"/>
    <lineage>
        <taxon>Bacteria</taxon>
        <taxon>Candidatus Eiseniibacteriota</taxon>
    </lineage>
</organism>
<feature type="transmembrane region" description="Helical" evidence="7">
    <location>
        <begin position="48"/>
        <end position="69"/>
    </location>
</feature>
<evidence type="ECO:0000313" key="10">
    <source>
        <dbReference type="Proteomes" id="UP000320184"/>
    </source>
</evidence>
<feature type="transmembrane region" description="Helical" evidence="7">
    <location>
        <begin position="140"/>
        <end position="163"/>
    </location>
</feature>
<comment type="similarity">
    <text evidence="7">Belongs to the binding-protein-dependent transport system permease family.</text>
</comment>
<keyword evidence="5 7" id="KW-1133">Transmembrane helix</keyword>
<dbReference type="Gene3D" id="1.10.3720.10">
    <property type="entry name" value="MetI-like"/>
    <property type="match status" value="1"/>
</dbReference>
<evidence type="ECO:0000313" key="9">
    <source>
        <dbReference type="EMBL" id="TMQ49285.1"/>
    </source>
</evidence>
<keyword evidence="6 7" id="KW-0472">Membrane</keyword>
<feature type="transmembrane region" description="Helical" evidence="7">
    <location>
        <begin position="328"/>
        <end position="354"/>
    </location>
</feature>
<reference evidence="9 10" key="1">
    <citation type="journal article" date="2019" name="Nat. Microbiol.">
        <title>Mediterranean grassland soil C-N compound turnover is dependent on rainfall and depth, and is mediated by genomically divergent microorganisms.</title>
        <authorList>
            <person name="Diamond S."/>
            <person name="Andeer P.F."/>
            <person name="Li Z."/>
            <person name="Crits-Christoph A."/>
            <person name="Burstein D."/>
            <person name="Anantharaman K."/>
            <person name="Lane K.R."/>
            <person name="Thomas B.C."/>
            <person name="Pan C."/>
            <person name="Northen T.R."/>
            <person name="Banfield J.F."/>
        </authorList>
    </citation>
    <scope>NUCLEOTIDE SEQUENCE [LARGE SCALE GENOMIC DNA]</scope>
    <source>
        <strain evidence="9">WS_3</strain>
    </source>
</reference>
<accession>A0A538SD31</accession>
<comment type="caution">
    <text evidence="9">The sequence shown here is derived from an EMBL/GenBank/DDBJ whole genome shotgun (WGS) entry which is preliminary data.</text>
</comment>
<dbReference type="InterPro" id="IPR035906">
    <property type="entry name" value="MetI-like_sf"/>
</dbReference>
<dbReference type="GO" id="GO:0055085">
    <property type="term" value="P:transmembrane transport"/>
    <property type="evidence" value="ECO:0007669"/>
    <property type="project" value="InterPro"/>
</dbReference>
<keyword evidence="2 7" id="KW-0813">Transport</keyword>
<evidence type="ECO:0000256" key="6">
    <source>
        <dbReference type="ARBA" id="ARBA00023136"/>
    </source>
</evidence>
<dbReference type="PROSITE" id="PS50928">
    <property type="entry name" value="ABC_TM1"/>
    <property type="match status" value="1"/>
</dbReference>
<dbReference type="GO" id="GO:0005886">
    <property type="term" value="C:plasma membrane"/>
    <property type="evidence" value="ECO:0007669"/>
    <property type="project" value="UniProtKB-SubCell"/>
</dbReference>
<evidence type="ECO:0000256" key="7">
    <source>
        <dbReference type="RuleBase" id="RU363032"/>
    </source>
</evidence>
<evidence type="ECO:0000259" key="8">
    <source>
        <dbReference type="PROSITE" id="PS50928"/>
    </source>
</evidence>
<dbReference type="EMBL" id="VBOT01000125">
    <property type="protein sequence ID" value="TMQ49285.1"/>
    <property type="molecule type" value="Genomic_DNA"/>
</dbReference>
<dbReference type="Proteomes" id="UP000320184">
    <property type="component" value="Unassembled WGS sequence"/>
</dbReference>
<name>A0A538SD31_UNCEI</name>
<dbReference type="InterPro" id="IPR045621">
    <property type="entry name" value="BPD_transp_1_N"/>
</dbReference>